<dbReference type="AlphaFoldDB" id="A0A8H7CXK3"/>
<proteinExistence type="predicted"/>
<organism evidence="2 3">
    <name type="scientific">Mycena venus</name>
    <dbReference type="NCBI Taxonomy" id="2733690"/>
    <lineage>
        <taxon>Eukaryota</taxon>
        <taxon>Fungi</taxon>
        <taxon>Dikarya</taxon>
        <taxon>Basidiomycota</taxon>
        <taxon>Agaricomycotina</taxon>
        <taxon>Agaricomycetes</taxon>
        <taxon>Agaricomycetidae</taxon>
        <taxon>Agaricales</taxon>
        <taxon>Marasmiineae</taxon>
        <taxon>Mycenaceae</taxon>
        <taxon>Mycena</taxon>
    </lineage>
</organism>
<name>A0A8H7CXK3_9AGAR</name>
<feature type="region of interest" description="Disordered" evidence="1">
    <location>
        <begin position="93"/>
        <end position="118"/>
    </location>
</feature>
<dbReference type="EMBL" id="JACAZI010000009">
    <property type="protein sequence ID" value="KAF7351882.1"/>
    <property type="molecule type" value="Genomic_DNA"/>
</dbReference>
<evidence type="ECO:0000313" key="3">
    <source>
        <dbReference type="Proteomes" id="UP000620124"/>
    </source>
</evidence>
<protein>
    <submittedName>
        <fullName evidence="2">Uncharacterized protein</fullName>
    </submittedName>
</protein>
<keyword evidence="3" id="KW-1185">Reference proteome</keyword>
<feature type="region of interest" description="Disordered" evidence="1">
    <location>
        <begin position="1"/>
        <end position="35"/>
    </location>
</feature>
<evidence type="ECO:0000256" key="1">
    <source>
        <dbReference type="SAM" id="MobiDB-lite"/>
    </source>
</evidence>
<accession>A0A8H7CXK3</accession>
<reference evidence="2" key="1">
    <citation type="submission" date="2020-05" db="EMBL/GenBank/DDBJ databases">
        <title>Mycena genomes resolve the evolution of fungal bioluminescence.</title>
        <authorList>
            <person name="Tsai I.J."/>
        </authorList>
    </citation>
    <scope>NUCLEOTIDE SEQUENCE</scope>
    <source>
        <strain evidence="2">CCC161011</strain>
    </source>
</reference>
<sequence length="189" mass="21049">MKSESAAAPSSSDLSLQDIDFVPSSQPFEDGEEDSFWLGQYAGTTDSAEGSVVDFVPSSQPLEDGEMCQGLMTPAKEMYLGFYCEQSTETRRPRLVRRASPVKPRPAGASPATNMISATPIPRSSKLVRHVTIAPNLERHRRRTCEEAGRIVKKIGLLTKTTARLRRKHRQLLQFITSTTVDKENVFMF</sequence>
<dbReference type="OrthoDB" id="3060426at2759"/>
<evidence type="ECO:0000313" key="2">
    <source>
        <dbReference type="EMBL" id="KAF7351882.1"/>
    </source>
</evidence>
<dbReference type="Proteomes" id="UP000620124">
    <property type="component" value="Unassembled WGS sequence"/>
</dbReference>
<gene>
    <name evidence="2" type="ORF">MVEN_01149800</name>
</gene>
<feature type="compositionally biased region" description="Low complexity" evidence="1">
    <location>
        <begin position="1"/>
        <end position="15"/>
    </location>
</feature>
<comment type="caution">
    <text evidence="2">The sequence shown here is derived from an EMBL/GenBank/DDBJ whole genome shotgun (WGS) entry which is preliminary data.</text>
</comment>